<protein>
    <submittedName>
        <fullName evidence="2">Uncharacterized protein</fullName>
    </submittedName>
</protein>
<accession>A0A061IIC9</accession>
<sequence>MQPKPPWPERCLLLQPGAALFLAAVYHRPAFPQGQGHELGGVLPPEHERARSPRKGGPEQKIREKRHRRKGGKTTNLQQI</sequence>
<dbReference type="AlphaFoldDB" id="A0A061IIC9"/>
<proteinExistence type="predicted"/>
<feature type="compositionally biased region" description="Basic and acidic residues" evidence="1">
    <location>
        <begin position="45"/>
        <end position="62"/>
    </location>
</feature>
<feature type="compositionally biased region" description="Basic residues" evidence="1">
    <location>
        <begin position="63"/>
        <end position="72"/>
    </location>
</feature>
<reference evidence="3" key="1">
    <citation type="journal article" date="2013" name="Nat. Biotechnol.">
        <title>Chinese hamster genome sequenced from sorted chromosomes.</title>
        <authorList>
            <person name="Brinkrolf K."/>
            <person name="Rupp O."/>
            <person name="Laux H."/>
            <person name="Kollin F."/>
            <person name="Ernst W."/>
            <person name="Linke B."/>
            <person name="Kofler R."/>
            <person name="Romand S."/>
            <person name="Hesse F."/>
            <person name="Budach W.E."/>
            <person name="Galosy S."/>
            <person name="Muller D."/>
            <person name="Noll T."/>
            <person name="Wienberg J."/>
            <person name="Jostock T."/>
            <person name="Leonard M."/>
            <person name="Grillari J."/>
            <person name="Tauch A."/>
            <person name="Goesmann A."/>
            <person name="Helk B."/>
            <person name="Mott J.E."/>
            <person name="Puhler A."/>
            <person name="Borth N."/>
        </authorList>
    </citation>
    <scope>NUCLEOTIDE SEQUENCE [LARGE SCALE GENOMIC DNA]</scope>
    <source>
        <strain evidence="3">17A/GY</strain>
    </source>
</reference>
<name>A0A061IIC9_CRIGR</name>
<feature type="region of interest" description="Disordered" evidence="1">
    <location>
        <begin position="31"/>
        <end position="80"/>
    </location>
</feature>
<dbReference type="EMBL" id="KE670860">
    <property type="protein sequence ID" value="ERE80872.1"/>
    <property type="molecule type" value="Genomic_DNA"/>
</dbReference>
<evidence type="ECO:0000313" key="2">
    <source>
        <dbReference type="EMBL" id="ERE80872.1"/>
    </source>
</evidence>
<organism evidence="2 3">
    <name type="scientific">Cricetulus griseus</name>
    <name type="common">Chinese hamster</name>
    <name type="synonym">Cricetulus barabensis griseus</name>
    <dbReference type="NCBI Taxonomy" id="10029"/>
    <lineage>
        <taxon>Eukaryota</taxon>
        <taxon>Metazoa</taxon>
        <taxon>Chordata</taxon>
        <taxon>Craniata</taxon>
        <taxon>Vertebrata</taxon>
        <taxon>Euteleostomi</taxon>
        <taxon>Mammalia</taxon>
        <taxon>Eutheria</taxon>
        <taxon>Euarchontoglires</taxon>
        <taxon>Glires</taxon>
        <taxon>Rodentia</taxon>
        <taxon>Myomorpha</taxon>
        <taxon>Muroidea</taxon>
        <taxon>Cricetidae</taxon>
        <taxon>Cricetinae</taxon>
        <taxon>Cricetulus</taxon>
    </lineage>
</organism>
<evidence type="ECO:0000313" key="3">
    <source>
        <dbReference type="Proteomes" id="UP000030759"/>
    </source>
</evidence>
<dbReference type="Proteomes" id="UP000030759">
    <property type="component" value="Unassembled WGS sequence"/>
</dbReference>
<gene>
    <name evidence="2" type="ORF">H671_3g8557</name>
</gene>
<evidence type="ECO:0000256" key="1">
    <source>
        <dbReference type="SAM" id="MobiDB-lite"/>
    </source>
</evidence>